<evidence type="ECO:0000256" key="11">
    <source>
        <dbReference type="ARBA" id="ARBA00023163"/>
    </source>
</evidence>
<dbReference type="FunFam" id="1.10.1320.10:FF:000001">
    <property type="entry name" value="DNA-directed RNA polymerase"/>
    <property type="match status" value="1"/>
</dbReference>
<dbReference type="SUPFAM" id="SSF56672">
    <property type="entry name" value="DNA/RNA polymerases"/>
    <property type="match status" value="1"/>
</dbReference>
<keyword evidence="4" id="KW-0240">DNA-directed RNA polymerase</keyword>
<comment type="catalytic activity">
    <reaction evidence="12">
        <text>RNA(n) + a ribonucleoside 5'-triphosphate = RNA(n+1) + diphosphate</text>
        <dbReference type="Rhea" id="RHEA:21248"/>
        <dbReference type="Rhea" id="RHEA-COMP:14527"/>
        <dbReference type="Rhea" id="RHEA-COMP:17342"/>
        <dbReference type="ChEBI" id="CHEBI:33019"/>
        <dbReference type="ChEBI" id="CHEBI:61557"/>
        <dbReference type="ChEBI" id="CHEBI:140395"/>
        <dbReference type="EC" id="2.7.7.6"/>
    </reaction>
</comment>
<dbReference type="InterPro" id="IPR043502">
    <property type="entry name" value="DNA/RNA_pol_sf"/>
</dbReference>
<dbReference type="GO" id="GO:0016020">
    <property type="term" value="C:membrane"/>
    <property type="evidence" value="ECO:0007669"/>
    <property type="project" value="UniProtKB-SubCell"/>
</dbReference>
<dbReference type="Gene3D" id="1.10.1320.10">
    <property type="entry name" value="DNA-directed RNA polymerase, N-terminal domain"/>
    <property type="match status" value="1"/>
</dbReference>
<evidence type="ECO:0000313" key="15">
    <source>
        <dbReference type="EnsemblPlants" id="cds.evm.model.10.1676"/>
    </source>
</evidence>
<evidence type="ECO:0000256" key="8">
    <source>
        <dbReference type="ARBA" id="ARBA00022946"/>
    </source>
</evidence>
<evidence type="ECO:0000256" key="5">
    <source>
        <dbReference type="ARBA" id="ARBA00022679"/>
    </source>
</evidence>
<dbReference type="InterPro" id="IPR024075">
    <property type="entry name" value="DNA-dir_RNA_pol_helix_hairp_sf"/>
</dbReference>
<evidence type="ECO:0000256" key="4">
    <source>
        <dbReference type="ARBA" id="ARBA00022478"/>
    </source>
</evidence>
<dbReference type="Gene3D" id="1.10.287.260">
    <property type="match status" value="1"/>
</dbReference>
<proteinExistence type="inferred from homology"/>
<sequence>MLRNLTVLAAKKRNVSKRQQGSAKLVSGLKLRAESNMINFIIKSDFVDCVNAAQEPNYTDKFKFRPFELIPTSSHVPCGMGFGRKGKTLLGDDPMGRFCFDYLRNPTGFSPKGYASVAEAVSSTDIEDDTSADDEFYELLQEMGKEEKRLVGHRRRRRQRIVTGMALRRYDALKKRQVKIETEAWEQAAMEYKELLMDMCKQKLAPNLPYMKSLFLGWFEPFSNAIEKEHEACRLGKNKTAYAPYFHQLPAEMMAVITMHKLIGLLMTGSEHGHARVVKAACVIGEAIEQEVKIHRFLEKRDKKKVKLQESEGESDSKEEDKLKKKVTNLMKKQKLRALRQVVNGQDASKPWGYAIKAKVGTRLIELLIQTAYIQPRGEQLGDEPPDIRPAFVHTFMTVINEAKKSGRRCGIIQCDPLVLKGLDKTARHMVMPYMPMLVPPLRWTGYDKGGHLFLPSYIMRTHGVRQQREAVKRVPKKQLEPVFEALDTLGNTRWRINKRVLNVVERIWASGGCLADLVDRNDVLLPEKPDSEDEALIKKWKWDVRSVKKENRERYSQRCDIELKLAVARKMKDEEGFFYPHNVDFRGRAYPMHPYLNHLGSDLCRGILEFAEGRPLGKSGLRWLKIHLANLYAGGVDKLSLEGRLAFTENHLDEIFDSADRPLEGNQWWLSAEDPFQCLAVCINLAEAMRSSSPETFISHIHVHQDGSCNGLQHYAALGRDKLGAAAVNLVAGDKPADVYSGIAARVIEIMRRDAQMDPAIYPDALRAKVLINQVDRKLVKQTVMTSVYGVTYIGARDQILRRLKERSAIADDEELFGYSCYAAKTTLAALGEMFEAARGIMSWLGDCAKIIASENEPVQWTTPLGLPVVQPYRKLGRQFIKTSLQILTIQRETEKVMVRRQRTAFPPNFVHSLDGSHMMMTAVACRKAGLTFAGVHDSYWTHACDVDQMNRILREKFVELYETPILENVHILEAQKVVREGVRCHIGDGSTVSILSDPWLPDSENSKVSFTHPALLNQTVCALMVTRNLARDVDLVYDMFNDRDVSLIFSIPLSSSPEKDSWNELVWSDKHSTAAGVSILAKTTLSSWSHAQDKVLVPTTTFLIDMDGLETWQKPADMKLKVNVDAATFDSSGTYSFMCVARDTNGDLVEAIIVCRAGNMSPELVEAMGVREALSWHSFLSPSPIAHPLSPLFNLFSIGQVLAFLASLTHRRRPIPFHYILSSSGITVTSSSSTMAVLKYCITVTSSATPISPDSANPAVPDPRQTKVILPKKKAVKWSTGMAPGEYGGPPTTTKLRKYWGGEGEDPITSDEFIWNKDFMSRMNKLIDDSASPPQQPPVKERPSGFLSINRVMSLDSMEVDLSKELTTPTKREIELQVEPTTEFKASTVTKWRPAPTRREQDKWDRAAKAATGGTEAMFRELRQPKGDPAVLAAQSREQYTKLKNKLQILTVGVGGVGLASAYVSYSPEITASFGAGLIGSLVYMRMLGNTIDSMADGARGLIKGAIGQPRLLVPVVLVMLFNRWNGILVPEYGFMHLELIPMLVGFFTYKIATFIQAIEEAITVVQNDTSSDKASAGRVYSPMASPARKWRASSISYTWLLWYVILVCVRIFLQMLWINGDALCFECDC</sequence>
<dbReference type="GO" id="GO:0006390">
    <property type="term" value="P:mitochondrial transcription"/>
    <property type="evidence" value="ECO:0007669"/>
    <property type="project" value="TreeGrafter"/>
</dbReference>
<feature type="transmembrane region" description="Helical" evidence="13">
    <location>
        <begin position="1600"/>
        <end position="1620"/>
    </location>
</feature>
<evidence type="ECO:0000256" key="6">
    <source>
        <dbReference type="ARBA" id="ARBA00022692"/>
    </source>
</evidence>
<dbReference type="GO" id="GO:0003899">
    <property type="term" value="F:DNA-directed RNA polymerase activity"/>
    <property type="evidence" value="ECO:0007669"/>
    <property type="project" value="UniProtKB-EC"/>
</dbReference>
<dbReference type="PANTHER" id="PTHR10102:SF23">
    <property type="entry name" value="DNA-DIRECTED RNA POLYMERASE"/>
    <property type="match status" value="1"/>
</dbReference>
<dbReference type="Gramene" id="evm.model.10.1676">
    <property type="protein sequence ID" value="cds.evm.model.10.1676"/>
    <property type="gene ID" value="evm.TU.10.1676"/>
</dbReference>
<evidence type="ECO:0000256" key="2">
    <source>
        <dbReference type="ARBA" id="ARBA00009493"/>
    </source>
</evidence>
<organism evidence="15 16">
    <name type="scientific">Cannabis sativa</name>
    <name type="common">Hemp</name>
    <name type="synonym">Marijuana</name>
    <dbReference type="NCBI Taxonomy" id="3483"/>
    <lineage>
        <taxon>Eukaryota</taxon>
        <taxon>Viridiplantae</taxon>
        <taxon>Streptophyta</taxon>
        <taxon>Embryophyta</taxon>
        <taxon>Tracheophyta</taxon>
        <taxon>Spermatophyta</taxon>
        <taxon>Magnoliopsida</taxon>
        <taxon>eudicotyledons</taxon>
        <taxon>Gunneridae</taxon>
        <taxon>Pentapetalae</taxon>
        <taxon>rosids</taxon>
        <taxon>fabids</taxon>
        <taxon>Rosales</taxon>
        <taxon>Cannabaceae</taxon>
        <taxon>Cannabis</taxon>
    </lineage>
</organism>
<dbReference type="Pfam" id="PF00940">
    <property type="entry name" value="RNA_pol"/>
    <property type="match status" value="1"/>
</dbReference>
<dbReference type="Gene3D" id="1.10.150.20">
    <property type="entry name" value="5' to 3' exonuclease, C-terminal subdomain"/>
    <property type="match status" value="1"/>
</dbReference>
<evidence type="ECO:0000256" key="3">
    <source>
        <dbReference type="ARBA" id="ARBA00012418"/>
    </source>
</evidence>
<feature type="transmembrane region" description="Helical" evidence="13">
    <location>
        <begin position="1536"/>
        <end position="1555"/>
    </location>
</feature>
<comment type="subcellular location">
    <subcellularLocation>
        <location evidence="1">Membrane</location>
        <topology evidence="1">Multi-pass membrane protein</topology>
    </subcellularLocation>
</comment>
<dbReference type="Pfam" id="PF24763">
    <property type="entry name" value="CGL160_C"/>
    <property type="match status" value="1"/>
</dbReference>
<keyword evidence="8" id="KW-0809">Transit peptide</keyword>
<dbReference type="GO" id="GO:0003677">
    <property type="term" value="F:DNA binding"/>
    <property type="evidence" value="ECO:0007669"/>
    <property type="project" value="InterPro"/>
</dbReference>
<evidence type="ECO:0000256" key="12">
    <source>
        <dbReference type="ARBA" id="ARBA00048552"/>
    </source>
</evidence>
<accession>A0A803QKI8</accession>
<dbReference type="Proteomes" id="UP000596661">
    <property type="component" value="Unassembled WGS sequence"/>
</dbReference>
<dbReference type="EMBL" id="UZAU01000821">
    <property type="status" value="NOT_ANNOTATED_CDS"/>
    <property type="molecule type" value="Genomic_DNA"/>
</dbReference>
<dbReference type="PROSITE" id="PS00489">
    <property type="entry name" value="RNA_POL_PHAGE_2"/>
    <property type="match status" value="1"/>
</dbReference>
<dbReference type="FunFam" id="1.10.287.260:FF:000001">
    <property type="entry name" value="DNA-directed RNA polymerase"/>
    <property type="match status" value="1"/>
</dbReference>
<dbReference type="InterPro" id="IPR002092">
    <property type="entry name" value="DNA-dir_Rpol_phage-type"/>
</dbReference>
<evidence type="ECO:0000256" key="7">
    <source>
        <dbReference type="ARBA" id="ARBA00022695"/>
    </source>
</evidence>
<dbReference type="InterPro" id="IPR056309">
    <property type="entry name" value="CGL160/ATPI_dom"/>
</dbReference>
<evidence type="ECO:0000256" key="10">
    <source>
        <dbReference type="ARBA" id="ARBA00023136"/>
    </source>
</evidence>
<dbReference type="InterPro" id="IPR037159">
    <property type="entry name" value="RNA_POL_N_sf"/>
</dbReference>
<comment type="similarity">
    <text evidence="2">Belongs to the phage and mitochondrial RNA polymerase family.</text>
</comment>
<feature type="domain" description="DNA-directed RNA polymerase N-terminal" evidence="14">
    <location>
        <begin position="175"/>
        <end position="492"/>
    </location>
</feature>
<dbReference type="InterPro" id="IPR046950">
    <property type="entry name" value="DNA-dir_Rpol_C_phage-type"/>
</dbReference>
<keyword evidence="7" id="KW-0548">Nucleotidyltransferase</keyword>
<name>A0A803QKI8_CANSA</name>
<dbReference type="EnsemblPlants" id="evm.model.10.1676">
    <property type="protein sequence ID" value="cds.evm.model.10.1676"/>
    <property type="gene ID" value="evm.TU.10.1676"/>
</dbReference>
<dbReference type="FunFam" id="1.10.150.20:FF:000027">
    <property type="entry name" value="DNA-directed RNA polymerase"/>
    <property type="match status" value="1"/>
</dbReference>
<dbReference type="Pfam" id="PF14700">
    <property type="entry name" value="RPOL_N"/>
    <property type="match status" value="1"/>
</dbReference>
<keyword evidence="11" id="KW-0804">Transcription</keyword>
<keyword evidence="10 13" id="KW-0472">Membrane</keyword>
<dbReference type="PANTHER" id="PTHR10102">
    <property type="entry name" value="DNA-DIRECTED RNA POLYMERASE, MITOCHONDRIAL"/>
    <property type="match status" value="1"/>
</dbReference>
<dbReference type="SMART" id="SM01311">
    <property type="entry name" value="RPOL_N"/>
    <property type="match status" value="1"/>
</dbReference>
<dbReference type="Gene3D" id="1.10.287.280">
    <property type="match status" value="1"/>
</dbReference>
<evidence type="ECO:0000256" key="13">
    <source>
        <dbReference type="SAM" id="Phobius"/>
    </source>
</evidence>
<keyword evidence="16" id="KW-1185">Reference proteome</keyword>
<dbReference type="FunFam" id="1.10.287.280:FF:000001">
    <property type="entry name" value="DNA-directed RNA polymerase"/>
    <property type="match status" value="1"/>
</dbReference>
<dbReference type="InterPro" id="IPR029262">
    <property type="entry name" value="RPOL_N"/>
</dbReference>
<keyword evidence="5" id="KW-0808">Transferase</keyword>
<evidence type="ECO:0000313" key="16">
    <source>
        <dbReference type="Proteomes" id="UP000596661"/>
    </source>
</evidence>
<dbReference type="EC" id="2.7.7.6" evidence="3"/>
<reference evidence="15" key="1">
    <citation type="submission" date="2021-03" db="UniProtKB">
        <authorList>
            <consortium name="EnsemblPlants"/>
        </authorList>
    </citation>
    <scope>IDENTIFICATION</scope>
</reference>
<keyword evidence="9 13" id="KW-1133">Transmembrane helix</keyword>
<evidence type="ECO:0000256" key="9">
    <source>
        <dbReference type="ARBA" id="ARBA00022989"/>
    </source>
</evidence>
<evidence type="ECO:0000256" key="1">
    <source>
        <dbReference type="ARBA" id="ARBA00004141"/>
    </source>
</evidence>
<evidence type="ECO:0000259" key="14">
    <source>
        <dbReference type="SMART" id="SM01311"/>
    </source>
</evidence>
<protein>
    <recommendedName>
        <fullName evidence="3">DNA-directed RNA polymerase</fullName>
        <ecNumber evidence="3">2.7.7.6</ecNumber>
    </recommendedName>
</protein>
<dbReference type="GO" id="GO:0034245">
    <property type="term" value="C:mitochondrial DNA-directed RNA polymerase complex"/>
    <property type="evidence" value="ECO:0007669"/>
    <property type="project" value="TreeGrafter"/>
</dbReference>
<keyword evidence="6 13" id="KW-0812">Transmembrane</keyword>